<dbReference type="HAMAP" id="MF_00115">
    <property type="entry name" value="MscL"/>
    <property type="match status" value="1"/>
</dbReference>
<evidence type="ECO:0000256" key="2">
    <source>
        <dbReference type="ARBA" id="ARBA00007254"/>
    </source>
</evidence>
<comment type="function">
    <text evidence="10">Channel that opens in response to stretch forces in the membrane lipid bilayer. May participate in the regulation of osmotic pressure changes within the cell.</text>
</comment>
<keyword evidence="3 10" id="KW-0813">Transport</keyword>
<evidence type="ECO:0000256" key="3">
    <source>
        <dbReference type="ARBA" id="ARBA00022448"/>
    </source>
</evidence>
<evidence type="ECO:0000256" key="6">
    <source>
        <dbReference type="ARBA" id="ARBA00022989"/>
    </source>
</evidence>
<evidence type="ECO:0000313" key="12">
    <source>
        <dbReference type="Proteomes" id="UP000823613"/>
    </source>
</evidence>
<keyword evidence="9 10" id="KW-0407">Ion channel</keyword>
<keyword evidence="5 10" id="KW-0812">Transmembrane</keyword>
<name>A0A9D9DHK6_9BACL</name>
<evidence type="ECO:0000313" key="11">
    <source>
        <dbReference type="EMBL" id="MBO8427794.1"/>
    </source>
</evidence>
<organism evidence="11 12">
    <name type="scientific">Candidatus Onthovivens merdipullorum</name>
    <dbReference type="NCBI Taxonomy" id="2840889"/>
    <lineage>
        <taxon>Bacteria</taxon>
        <taxon>Bacillati</taxon>
        <taxon>Bacillota</taxon>
        <taxon>Bacilli</taxon>
        <taxon>Bacillales</taxon>
        <taxon>Candidatus Onthovivens</taxon>
    </lineage>
</organism>
<dbReference type="AlphaFoldDB" id="A0A9D9DHK6"/>
<sequence length="173" mass="19339">MKNNKIKSLRGEFKAFISRGNVIDMAIGVIIGSAFSAIINTLVNNIFMPLITFAVPQGLDGLVTVLNKDAALATSDTVNTVSYWGVTYDADIVNVINWGAFINAIINFIIIALILFIILKIFTSLKNRRNAIIEKMKKKEETKVETPKEEPKPSEEVLLLREIRDSLKQKETK</sequence>
<dbReference type="Gene3D" id="1.10.1200.120">
    <property type="entry name" value="Large-conductance mechanosensitive channel, MscL, domain 1"/>
    <property type="match status" value="1"/>
</dbReference>
<keyword evidence="4 10" id="KW-1003">Cell membrane</keyword>
<proteinExistence type="inferred from homology"/>
<evidence type="ECO:0000256" key="8">
    <source>
        <dbReference type="ARBA" id="ARBA00023136"/>
    </source>
</evidence>
<dbReference type="PANTHER" id="PTHR30266:SF2">
    <property type="entry name" value="LARGE-CONDUCTANCE MECHANOSENSITIVE CHANNEL"/>
    <property type="match status" value="1"/>
</dbReference>
<keyword evidence="7 10" id="KW-0406">Ion transport</keyword>
<reference evidence="11" key="2">
    <citation type="journal article" date="2021" name="PeerJ">
        <title>Extensive microbial diversity within the chicken gut microbiome revealed by metagenomics and culture.</title>
        <authorList>
            <person name="Gilroy R."/>
            <person name="Ravi A."/>
            <person name="Getino M."/>
            <person name="Pursley I."/>
            <person name="Horton D.L."/>
            <person name="Alikhan N.F."/>
            <person name="Baker D."/>
            <person name="Gharbi K."/>
            <person name="Hall N."/>
            <person name="Watson M."/>
            <person name="Adriaenssens E.M."/>
            <person name="Foster-Nyarko E."/>
            <person name="Jarju S."/>
            <person name="Secka A."/>
            <person name="Antonio M."/>
            <person name="Oren A."/>
            <person name="Chaudhuri R.R."/>
            <person name="La Ragione R."/>
            <person name="Hildebrand F."/>
            <person name="Pallen M.J."/>
        </authorList>
    </citation>
    <scope>NUCLEOTIDE SEQUENCE</scope>
    <source>
        <strain evidence="11">11159</strain>
    </source>
</reference>
<evidence type="ECO:0000256" key="5">
    <source>
        <dbReference type="ARBA" id="ARBA00022692"/>
    </source>
</evidence>
<reference evidence="11" key="1">
    <citation type="submission" date="2020-10" db="EMBL/GenBank/DDBJ databases">
        <authorList>
            <person name="Gilroy R."/>
        </authorList>
    </citation>
    <scope>NUCLEOTIDE SEQUENCE</scope>
    <source>
        <strain evidence="11">11159</strain>
    </source>
</reference>
<comment type="similarity">
    <text evidence="2 10">Belongs to the MscL family.</text>
</comment>
<dbReference type="InterPro" id="IPR019823">
    <property type="entry name" value="Mechanosensitive_channel_CS"/>
</dbReference>
<feature type="transmembrane region" description="Helical" evidence="10">
    <location>
        <begin position="21"/>
        <end position="43"/>
    </location>
</feature>
<dbReference type="GO" id="GO:0008381">
    <property type="term" value="F:mechanosensitive monoatomic ion channel activity"/>
    <property type="evidence" value="ECO:0007669"/>
    <property type="project" value="UniProtKB-UniRule"/>
</dbReference>
<dbReference type="InterPro" id="IPR036019">
    <property type="entry name" value="MscL_channel"/>
</dbReference>
<dbReference type="NCBIfam" id="TIGR00220">
    <property type="entry name" value="mscL"/>
    <property type="match status" value="1"/>
</dbReference>
<keyword evidence="8 10" id="KW-0472">Membrane</keyword>
<keyword evidence="6 10" id="KW-1133">Transmembrane helix</keyword>
<protein>
    <recommendedName>
        <fullName evidence="10">Large-conductance mechanosensitive channel</fullName>
    </recommendedName>
</protein>
<dbReference type="PANTHER" id="PTHR30266">
    <property type="entry name" value="MECHANOSENSITIVE CHANNEL MSCL"/>
    <property type="match status" value="1"/>
</dbReference>
<dbReference type="PROSITE" id="PS01327">
    <property type="entry name" value="MSCL"/>
    <property type="match status" value="1"/>
</dbReference>
<evidence type="ECO:0000256" key="10">
    <source>
        <dbReference type="HAMAP-Rule" id="MF_00115"/>
    </source>
</evidence>
<dbReference type="EMBL" id="JADIMY010000087">
    <property type="protein sequence ID" value="MBO8427794.1"/>
    <property type="molecule type" value="Genomic_DNA"/>
</dbReference>
<comment type="subunit">
    <text evidence="10">Homopentamer.</text>
</comment>
<evidence type="ECO:0000256" key="1">
    <source>
        <dbReference type="ARBA" id="ARBA00004651"/>
    </source>
</evidence>
<evidence type="ECO:0000256" key="9">
    <source>
        <dbReference type="ARBA" id="ARBA00023303"/>
    </source>
</evidence>
<dbReference type="Proteomes" id="UP000823613">
    <property type="component" value="Unassembled WGS sequence"/>
</dbReference>
<comment type="caution">
    <text evidence="11">The sequence shown here is derived from an EMBL/GenBank/DDBJ whole genome shotgun (WGS) entry which is preliminary data.</text>
</comment>
<evidence type="ECO:0000256" key="7">
    <source>
        <dbReference type="ARBA" id="ARBA00023065"/>
    </source>
</evidence>
<gene>
    <name evidence="10 11" type="primary">mscL</name>
    <name evidence="11" type="ORF">IAC58_04505</name>
</gene>
<comment type="subcellular location">
    <subcellularLocation>
        <location evidence="1 10">Cell membrane</location>
        <topology evidence="1 10">Multi-pass membrane protein</topology>
    </subcellularLocation>
</comment>
<dbReference type="GO" id="GO:0005886">
    <property type="term" value="C:plasma membrane"/>
    <property type="evidence" value="ECO:0007669"/>
    <property type="project" value="UniProtKB-SubCell"/>
</dbReference>
<dbReference type="SUPFAM" id="SSF81330">
    <property type="entry name" value="Gated mechanosensitive channel"/>
    <property type="match status" value="1"/>
</dbReference>
<dbReference type="InterPro" id="IPR037673">
    <property type="entry name" value="MSC/AndL"/>
</dbReference>
<accession>A0A9D9DHK6</accession>
<dbReference type="Pfam" id="PF01741">
    <property type="entry name" value="MscL"/>
    <property type="match status" value="1"/>
</dbReference>
<dbReference type="InterPro" id="IPR001185">
    <property type="entry name" value="MS_channel"/>
</dbReference>
<feature type="transmembrane region" description="Helical" evidence="10">
    <location>
        <begin position="95"/>
        <end position="119"/>
    </location>
</feature>
<evidence type="ECO:0000256" key="4">
    <source>
        <dbReference type="ARBA" id="ARBA00022475"/>
    </source>
</evidence>